<evidence type="ECO:0000256" key="1">
    <source>
        <dbReference type="SAM" id="MobiDB-lite"/>
    </source>
</evidence>
<dbReference type="SUPFAM" id="SSF52540">
    <property type="entry name" value="P-loop containing nucleoside triphosphate hydrolases"/>
    <property type="match status" value="1"/>
</dbReference>
<dbReference type="CDD" id="cd19481">
    <property type="entry name" value="RecA-like_protease"/>
    <property type="match status" value="1"/>
</dbReference>
<dbReference type="OrthoDB" id="10042665at2759"/>
<dbReference type="AlphaFoldDB" id="A0A5N6ZEQ3"/>
<reference evidence="4" key="1">
    <citation type="submission" date="2019-04" db="EMBL/GenBank/DDBJ databases">
        <title>Friends and foes A comparative genomics studyof 23 Aspergillus species from section Flavi.</title>
        <authorList>
            <consortium name="DOE Joint Genome Institute"/>
            <person name="Kjaerbolling I."/>
            <person name="Vesth T."/>
            <person name="Frisvad J.C."/>
            <person name="Nybo J.L."/>
            <person name="Theobald S."/>
            <person name="Kildgaard S."/>
            <person name="Isbrandt T."/>
            <person name="Kuo A."/>
            <person name="Sato A."/>
            <person name="Lyhne E.K."/>
            <person name="Kogle M.E."/>
            <person name="Wiebenga A."/>
            <person name="Kun R.S."/>
            <person name="Lubbers R.J."/>
            <person name="Makela M.R."/>
            <person name="Barry K."/>
            <person name="Chovatia M."/>
            <person name="Clum A."/>
            <person name="Daum C."/>
            <person name="Haridas S."/>
            <person name="He G."/>
            <person name="LaButti K."/>
            <person name="Lipzen A."/>
            <person name="Mondo S."/>
            <person name="Riley R."/>
            <person name="Salamov A."/>
            <person name="Simmons B.A."/>
            <person name="Magnuson J.K."/>
            <person name="Henrissat B."/>
            <person name="Mortensen U.H."/>
            <person name="Larsen T.O."/>
            <person name="Devries R.P."/>
            <person name="Grigoriev I.V."/>
            <person name="Machida M."/>
            <person name="Baker S.E."/>
            <person name="Andersen M.R."/>
        </authorList>
    </citation>
    <scope>NUCLEOTIDE SEQUENCE [LARGE SCALE GENOMIC DNA]</scope>
    <source>
        <strain evidence="4">CBS 553.77</strain>
    </source>
</reference>
<name>A0A5N6ZEQ3_9EURO</name>
<evidence type="ECO:0000313" key="4">
    <source>
        <dbReference type="Proteomes" id="UP000327118"/>
    </source>
</evidence>
<keyword evidence="3" id="KW-0378">Hydrolase</keyword>
<feature type="region of interest" description="Disordered" evidence="1">
    <location>
        <begin position="1"/>
        <end position="28"/>
    </location>
</feature>
<dbReference type="Pfam" id="PF00004">
    <property type="entry name" value="AAA"/>
    <property type="match status" value="1"/>
</dbReference>
<feature type="region of interest" description="Disordered" evidence="1">
    <location>
        <begin position="627"/>
        <end position="654"/>
    </location>
</feature>
<organism evidence="3 4">
    <name type="scientific">Aspergillus coremiiformis</name>
    <dbReference type="NCBI Taxonomy" id="138285"/>
    <lineage>
        <taxon>Eukaryota</taxon>
        <taxon>Fungi</taxon>
        <taxon>Dikarya</taxon>
        <taxon>Ascomycota</taxon>
        <taxon>Pezizomycotina</taxon>
        <taxon>Eurotiomycetes</taxon>
        <taxon>Eurotiomycetidae</taxon>
        <taxon>Eurotiales</taxon>
        <taxon>Aspergillaceae</taxon>
        <taxon>Aspergillus</taxon>
        <taxon>Aspergillus subgen. Circumdati</taxon>
    </lineage>
</organism>
<dbReference type="InterPro" id="IPR003593">
    <property type="entry name" value="AAA+_ATPase"/>
</dbReference>
<evidence type="ECO:0000259" key="2">
    <source>
        <dbReference type="SMART" id="SM00382"/>
    </source>
</evidence>
<dbReference type="InterPro" id="IPR054289">
    <property type="entry name" value="DUF7025"/>
</dbReference>
<dbReference type="SMART" id="SM00382">
    <property type="entry name" value="AAA"/>
    <property type="match status" value="1"/>
</dbReference>
<dbReference type="PANTHER" id="PTHR46411">
    <property type="entry name" value="FAMILY ATPASE, PUTATIVE-RELATED"/>
    <property type="match status" value="1"/>
</dbReference>
<dbReference type="Gene3D" id="3.40.50.300">
    <property type="entry name" value="P-loop containing nucleotide triphosphate hydrolases"/>
    <property type="match status" value="1"/>
</dbReference>
<protein>
    <submittedName>
        <fullName evidence="3">P-loop containing nucleoside triphosphate hydrolase protein</fullName>
    </submittedName>
</protein>
<feature type="compositionally biased region" description="Polar residues" evidence="1">
    <location>
        <begin position="644"/>
        <end position="654"/>
    </location>
</feature>
<dbReference type="InterPro" id="IPR003959">
    <property type="entry name" value="ATPase_AAA_core"/>
</dbReference>
<accession>A0A5N6ZEQ3</accession>
<dbReference type="GO" id="GO:0016887">
    <property type="term" value="F:ATP hydrolysis activity"/>
    <property type="evidence" value="ECO:0007669"/>
    <property type="project" value="InterPro"/>
</dbReference>
<dbReference type="InterPro" id="IPR027417">
    <property type="entry name" value="P-loop_NTPase"/>
</dbReference>
<proteinExistence type="predicted"/>
<sequence>MDDNAVKRSRPYNTRRNIKPKETGHTGATACSHQNAAAVNDIPAGSICEILHFFQSKLDKNGFSKWIRESPDDLVDPADNAESDRYALLVRNVKSCDSRRRTQTDSIVVQSGLLKTFLEGFFKGYPGETMSLTPLVFCPPFKPFVHRWEAFQKARNEIVDPALKGVVDLLSGVLQNELGEIMHRRNDLMSNGVITHDLLWMVFAPGDQVYCIQNDYDRVHQVEFARYMPDTGEFQVSARSIDYDGHGFGYRAQRHVIHYFADTLPVNCLKVFPLRFIRGADTVRQNVLARGKLWEAYTGYHFTEYEGVGVARHLPGEPRFNVRGRIVIDGDAFNMFNPNNAIQIRPRTKTLDDERQILATPVLRGYSLADKEWLEFNVDGVKDIVWDPQAFTSLVLPPELQSFKTLILGIADAQLRQRKDVDDSVQAKGRGFIVQLSGPPGVGKTLTAESLAQLMRVPLFILSASELLMSHKQFEARLKDIFRMVPRWGAVLLLEDAHVFVQARNSTEFGRSALISLFLEQLEHFRGIMFLTTNRTDNMDPAFESHIHLSLRYPELDVHSRRQIWKQSLTGNTAFTSEQLNEISKVELNGRQIKNVLNTSHILARVRCPEVGYEHVRTVLELTMGDLAKRSTRDRPKRRRLNDGASNPKRSAAQ</sequence>
<gene>
    <name evidence="3" type="ORF">BDV28DRAFT_164128</name>
</gene>
<feature type="domain" description="AAA+ ATPase" evidence="2">
    <location>
        <begin position="430"/>
        <end position="554"/>
    </location>
</feature>
<dbReference type="PANTHER" id="PTHR46411:SF3">
    <property type="entry name" value="AAA+ ATPASE DOMAIN-CONTAINING PROTEIN"/>
    <property type="match status" value="1"/>
</dbReference>
<dbReference type="Proteomes" id="UP000327118">
    <property type="component" value="Unassembled WGS sequence"/>
</dbReference>
<evidence type="ECO:0000313" key="3">
    <source>
        <dbReference type="EMBL" id="KAE8354560.1"/>
    </source>
</evidence>
<dbReference type="GO" id="GO:0005524">
    <property type="term" value="F:ATP binding"/>
    <property type="evidence" value="ECO:0007669"/>
    <property type="project" value="InterPro"/>
</dbReference>
<dbReference type="Pfam" id="PF22942">
    <property type="entry name" value="DUF7025"/>
    <property type="match status" value="1"/>
</dbReference>
<keyword evidence="4" id="KW-1185">Reference proteome</keyword>
<dbReference type="EMBL" id="ML739070">
    <property type="protein sequence ID" value="KAE8354560.1"/>
    <property type="molecule type" value="Genomic_DNA"/>
</dbReference>